<evidence type="ECO:0000259" key="9">
    <source>
        <dbReference type="PROSITE" id="PS50110"/>
    </source>
</evidence>
<dbReference type="InterPro" id="IPR005467">
    <property type="entry name" value="His_kinase_dom"/>
</dbReference>
<evidence type="ECO:0000256" key="3">
    <source>
        <dbReference type="ARBA" id="ARBA00022553"/>
    </source>
</evidence>
<gene>
    <name evidence="12" type="ORF">ALO40_05628</name>
</gene>
<sequence>MRCPNTDALRTRRSSGLIVMCNDVSGGRSFAPQVPHPSANEAAERLQLALDSGAVAGTWVWDIIADQLTGDERFARTFGLCPKLCAKGLPLALVTASIHPDDALRVDKDIADALSNGETYRCEYRVLHHDGVYRWVEASGRIERDAQGKPIRSPGVLLDIDSRRTAEAERDRLNELLQIFTAAVPGVVYAKDLEGKMLVANQGTAELIGKPPEFFIGKTDLEFLDDEEQARVLMETDQRIMQSNVSEQIEEKVNLADGSAAIWLSTKAPLLDRNGDVIGLIGSSIDVTARKKAEEAVRELNQTLEQRIEQAVFEREQIEDALRHSQKMDAVGQLTGGIAHDFNNLLAGISGSLELITKRLAQGRVSDVDRYVSVAQGAVRRAASLTHRLLAFSRRQTLSPRVTDVNVLIHDMEEMIARTVGPEIDIKVVAQNDLWPALIDHAQLESSLLNLCLNARDAMPNGGHIIIETANASLAECNDPDHGIPAGEHLSIRITDTGSGMSPAIVTKAFEPFFTTKPIGAGTGLGLSMVYGFVRQSGGQIRVESVEGQGTSVVMHLPRHTSESTPRAAEPEVVEEPAHHTGETVLIVDDEPSVRMLVAEVITGLGFNCLEAADAQSGLQILQSDARIDLLISDIGLPGGMNGREMADAAGDCRPGLPTLFITGYAKSSVLDDCHLRPCTQVLTKPFGLDALAGRVTGLIGADAVARGYQ</sequence>
<dbReference type="InterPro" id="IPR000700">
    <property type="entry name" value="PAS-assoc_C"/>
</dbReference>
<dbReference type="InterPro" id="IPR035965">
    <property type="entry name" value="PAS-like_dom_sf"/>
</dbReference>
<dbReference type="InterPro" id="IPR013656">
    <property type="entry name" value="PAS_4"/>
</dbReference>
<dbReference type="EC" id="2.7.13.3" evidence="2"/>
<feature type="region of interest" description="Disordered" evidence="7">
    <location>
        <begin position="559"/>
        <end position="581"/>
    </location>
</feature>
<dbReference type="SUPFAM" id="SSF52172">
    <property type="entry name" value="CheY-like"/>
    <property type="match status" value="1"/>
</dbReference>
<dbReference type="SUPFAM" id="SSF47384">
    <property type="entry name" value="Homodimeric domain of signal transducing histidine kinase"/>
    <property type="match status" value="1"/>
</dbReference>
<feature type="domain" description="Response regulatory" evidence="9">
    <location>
        <begin position="584"/>
        <end position="700"/>
    </location>
</feature>
<protein>
    <recommendedName>
        <fullName evidence="2">histidine kinase</fullName>
        <ecNumber evidence="2">2.7.13.3</ecNumber>
    </recommendedName>
</protein>
<dbReference type="PRINTS" id="PR00344">
    <property type="entry name" value="BCTRLSENSOR"/>
</dbReference>
<dbReference type="Pfam" id="PF02518">
    <property type="entry name" value="HATPase_c"/>
    <property type="match status" value="1"/>
</dbReference>
<feature type="modified residue" description="4-aspartylphosphate" evidence="5">
    <location>
        <position position="634"/>
    </location>
</feature>
<organism evidence="12 13">
    <name type="scientific">Pseudomonas syringae pv. viburni</name>
    <dbReference type="NCBI Taxonomy" id="251703"/>
    <lineage>
        <taxon>Bacteria</taxon>
        <taxon>Pseudomonadati</taxon>
        <taxon>Pseudomonadota</taxon>
        <taxon>Gammaproteobacteria</taxon>
        <taxon>Pseudomonadales</taxon>
        <taxon>Pseudomonadaceae</taxon>
        <taxon>Pseudomonas</taxon>
    </lineage>
</organism>
<dbReference type="Gene3D" id="3.30.565.10">
    <property type="entry name" value="Histidine kinase-like ATPase, C-terminal domain"/>
    <property type="match status" value="1"/>
</dbReference>
<dbReference type="AlphaFoldDB" id="A0A0Q0D7F1"/>
<dbReference type="Pfam" id="PF00512">
    <property type="entry name" value="HisKA"/>
    <property type="match status" value="1"/>
</dbReference>
<keyword evidence="6" id="KW-0175">Coiled coil</keyword>
<dbReference type="Gene3D" id="1.10.287.130">
    <property type="match status" value="1"/>
</dbReference>
<dbReference type="PROSITE" id="PS50112">
    <property type="entry name" value="PAS"/>
    <property type="match status" value="1"/>
</dbReference>
<accession>A0A0Q0D7F1</accession>
<dbReference type="PROSITE" id="PS50113">
    <property type="entry name" value="PAC"/>
    <property type="match status" value="2"/>
</dbReference>
<dbReference type="PROSITE" id="PS50109">
    <property type="entry name" value="HIS_KIN"/>
    <property type="match status" value="1"/>
</dbReference>
<proteinExistence type="predicted"/>
<dbReference type="CDD" id="cd00130">
    <property type="entry name" value="PAS"/>
    <property type="match status" value="2"/>
</dbReference>
<feature type="domain" description="PAC" evidence="11">
    <location>
        <begin position="247"/>
        <end position="299"/>
    </location>
</feature>
<dbReference type="InterPro" id="IPR003661">
    <property type="entry name" value="HisK_dim/P_dom"/>
</dbReference>
<dbReference type="InterPro" id="IPR036890">
    <property type="entry name" value="HATPase_C_sf"/>
</dbReference>
<reference evidence="12 13" key="1">
    <citation type="submission" date="2015-09" db="EMBL/GenBank/DDBJ databases">
        <title>Genome announcement of multiple Pseudomonas syringae strains.</title>
        <authorList>
            <person name="Thakur S."/>
            <person name="Wang P.W."/>
            <person name="Gong Y."/>
            <person name="Weir B.S."/>
            <person name="Guttman D.S."/>
        </authorList>
    </citation>
    <scope>NUCLEOTIDE SEQUENCE [LARGE SCALE GENOMIC DNA]</scope>
    <source>
        <strain evidence="12 13">ICMP3963</strain>
    </source>
</reference>
<comment type="catalytic activity">
    <reaction evidence="1">
        <text>ATP + protein L-histidine = ADP + protein N-phospho-L-histidine.</text>
        <dbReference type="EC" id="2.7.13.3"/>
    </reaction>
</comment>
<dbReference type="Pfam" id="PF00072">
    <property type="entry name" value="Response_reg"/>
    <property type="match status" value="1"/>
</dbReference>
<dbReference type="InterPro" id="IPR011006">
    <property type="entry name" value="CheY-like_superfamily"/>
</dbReference>
<feature type="domain" description="PAC" evidence="11">
    <location>
        <begin position="120"/>
        <end position="172"/>
    </location>
</feature>
<evidence type="ECO:0000256" key="2">
    <source>
        <dbReference type="ARBA" id="ARBA00012438"/>
    </source>
</evidence>
<feature type="domain" description="PAS" evidence="10">
    <location>
        <begin position="169"/>
        <end position="244"/>
    </location>
</feature>
<evidence type="ECO:0000259" key="8">
    <source>
        <dbReference type="PROSITE" id="PS50109"/>
    </source>
</evidence>
<feature type="domain" description="Histidine kinase" evidence="8">
    <location>
        <begin position="337"/>
        <end position="561"/>
    </location>
</feature>
<dbReference type="SMART" id="SM00091">
    <property type="entry name" value="PAS"/>
    <property type="match status" value="2"/>
</dbReference>
<dbReference type="InterPro" id="IPR036097">
    <property type="entry name" value="HisK_dim/P_sf"/>
</dbReference>
<dbReference type="CDD" id="cd00082">
    <property type="entry name" value="HisKA"/>
    <property type="match status" value="1"/>
</dbReference>
<dbReference type="PROSITE" id="PS50110">
    <property type="entry name" value="RESPONSE_REGULATORY"/>
    <property type="match status" value="1"/>
</dbReference>
<evidence type="ECO:0000259" key="11">
    <source>
        <dbReference type="PROSITE" id="PS50113"/>
    </source>
</evidence>
<dbReference type="InterPro" id="IPR000014">
    <property type="entry name" value="PAS"/>
</dbReference>
<dbReference type="SMART" id="SM00448">
    <property type="entry name" value="REC"/>
    <property type="match status" value="1"/>
</dbReference>
<keyword evidence="3 5" id="KW-0597">Phosphoprotein</keyword>
<dbReference type="GO" id="GO:0000155">
    <property type="term" value="F:phosphorelay sensor kinase activity"/>
    <property type="evidence" value="ECO:0007669"/>
    <property type="project" value="InterPro"/>
</dbReference>
<evidence type="ECO:0000256" key="1">
    <source>
        <dbReference type="ARBA" id="ARBA00000085"/>
    </source>
</evidence>
<dbReference type="Proteomes" id="UP000050317">
    <property type="component" value="Unassembled WGS sequence"/>
</dbReference>
<evidence type="ECO:0000256" key="4">
    <source>
        <dbReference type="ARBA" id="ARBA00022777"/>
    </source>
</evidence>
<dbReference type="PANTHER" id="PTHR43065">
    <property type="entry name" value="SENSOR HISTIDINE KINASE"/>
    <property type="match status" value="1"/>
</dbReference>
<dbReference type="EMBL" id="LJRR01000136">
    <property type="protein sequence ID" value="KPZ18966.1"/>
    <property type="molecule type" value="Genomic_DNA"/>
</dbReference>
<dbReference type="InterPro" id="IPR001789">
    <property type="entry name" value="Sig_transdc_resp-reg_receiver"/>
</dbReference>
<dbReference type="Pfam" id="PF08448">
    <property type="entry name" value="PAS_4"/>
    <property type="match status" value="1"/>
</dbReference>
<dbReference type="Gene3D" id="3.30.450.20">
    <property type="entry name" value="PAS domain"/>
    <property type="match status" value="2"/>
</dbReference>
<dbReference type="Pfam" id="PF08447">
    <property type="entry name" value="PAS_3"/>
    <property type="match status" value="1"/>
</dbReference>
<evidence type="ECO:0000313" key="12">
    <source>
        <dbReference type="EMBL" id="KPZ18966.1"/>
    </source>
</evidence>
<keyword evidence="4 12" id="KW-0808">Transferase</keyword>
<name>A0A0Q0D7F1_9PSED</name>
<dbReference type="SMART" id="SM00388">
    <property type="entry name" value="HisKA"/>
    <property type="match status" value="1"/>
</dbReference>
<dbReference type="InterPro" id="IPR003594">
    <property type="entry name" value="HATPase_dom"/>
</dbReference>
<dbReference type="SUPFAM" id="SSF55785">
    <property type="entry name" value="PYP-like sensor domain (PAS domain)"/>
    <property type="match status" value="2"/>
</dbReference>
<dbReference type="SMART" id="SM00086">
    <property type="entry name" value="PAC"/>
    <property type="match status" value="2"/>
</dbReference>
<evidence type="ECO:0000313" key="13">
    <source>
        <dbReference type="Proteomes" id="UP000050317"/>
    </source>
</evidence>
<feature type="coiled-coil region" evidence="6">
    <location>
        <begin position="290"/>
        <end position="321"/>
    </location>
</feature>
<keyword evidence="4 12" id="KW-0418">Kinase</keyword>
<evidence type="ECO:0000256" key="6">
    <source>
        <dbReference type="SAM" id="Coils"/>
    </source>
</evidence>
<dbReference type="InterPro" id="IPR001610">
    <property type="entry name" value="PAC"/>
</dbReference>
<dbReference type="InterPro" id="IPR004358">
    <property type="entry name" value="Sig_transdc_His_kin-like_C"/>
</dbReference>
<evidence type="ECO:0000259" key="10">
    <source>
        <dbReference type="PROSITE" id="PS50112"/>
    </source>
</evidence>
<evidence type="ECO:0000256" key="5">
    <source>
        <dbReference type="PROSITE-ProRule" id="PRU00169"/>
    </source>
</evidence>
<evidence type="ECO:0000256" key="7">
    <source>
        <dbReference type="SAM" id="MobiDB-lite"/>
    </source>
</evidence>
<dbReference type="SUPFAM" id="SSF55874">
    <property type="entry name" value="ATPase domain of HSP90 chaperone/DNA topoisomerase II/histidine kinase"/>
    <property type="match status" value="1"/>
</dbReference>
<comment type="caution">
    <text evidence="12">The sequence shown here is derived from an EMBL/GenBank/DDBJ whole genome shotgun (WGS) entry which is preliminary data.</text>
</comment>
<dbReference type="NCBIfam" id="TIGR00229">
    <property type="entry name" value="sensory_box"/>
    <property type="match status" value="2"/>
</dbReference>
<dbReference type="InterPro" id="IPR013655">
    <property type="entry name" value="PAS_fold_3"/>
</dbReference>
<dbReference type="SMART" id="SM00387">
    <property type="entry name" value="HATPase_c"/>
    <property type="match status" value="1"/>
</dbReference>
<dbReference type="PATRIC" id="fig|251703.9.peg.5586"/>
<dbReference type="Gene3D" id="3.40.50.2300">
    <property type="match status" value="1"/>
</dbReference>
<dbReference type="PANTHER" id="PTHR43065:SF42">
    <property type="entry name" value="TWO-COMPONENT SENSOR PPRA"/>
    <property type="match status" value="1"/>
</dbReference>